<evidence type="ECO:0000256" key="1">
    <source>
        <dbReference type="SAM" id="MobiDB-lite"/>
    </source>
</evidence>
<reference evidence="2" key="3">
    <citation type="submission" date="2025-09" db="UniProtKB">
        <authorList>
            <consortium name="Ensembl"/>
        </authorList>
    </citation>
    <scope>IDENTIFICATION</scope>
</reference>
<keyword evidence="3" id="KW-1185">Reference proteome</keyword>
<dbReference type="GeneTree" id="ENSGT00390000010531"/>
<evidence type="ECO:0000313" key="2">
    <source>
        <dbReference type="Ensembl" id="ENSPLOP00000016779.1"/>
    </source>
</evidence>
<reference evidence="2" key="1">
    <citation type="journal article" date="2019" name="bioRxiv">
        <title>Long live the king: chromosome-level assembly of the lion (Panthera leo) using linked-read, Hi-C, and long read data.</title>
        <authorList>
            <person name="Armstrong E.E."/>
            <person name="Taylor R.W."/>
            <person name="Miller D.E."/>
            <person name="Kaelin C."/>
            <person name="Barsh G."/>
            <person name="Hadly E.A."/>
            <person name="Petrov D."/>
        </authorList>
    </citation>
    <scope>NUCLEOTIDE SEQUENCE [LARGE SCALE GENOMIC DNA]</scope>
</reference>
<evidence type="ECO:0000313" key="3">
    <source>
        <dbReference type="Proteomes" id="UP000694399"/>
    </source>
</evidence>
<sequence>MEAARRPRLGLRRRRPSSGGGNPDAVPSVPRPPRCSPWDRTPFPGRPSHRPRAEAGAQAVATSRSLGPGGARGPPPGPRSDVWGLSPAGPPAPGSDRGRRRRPCGPAPCARPTSPPGWPSWTSTTTSLSAWRRVQRTWCGD</sequence>
<protein>
    <submittedName>
        <fullName evidence="2">FA core complex associated protein 20</fullName>
    </submittedName>
</protein>
<feature type="region of interest" description="Disordered" evidence="1">
    <location>
        <begin position="1"/>
        <end position="127"/>
    </location>
</feature>
<dbReference type="Ensembl" id="ENSPLOT00000018589.1">
    <property type="protein sequence ID" value="ENSPLOP00000016779.1"/>
    <property type="gene ID" value="ENSPLOG00000012219.1"/>
</dbReference>
<accession>A0A8C8XF96</accession>
<reference evidence="2" key="2">
    <citation type="submission" date="2025-08" db="UniProtKB">
        <authorList>
            <consortium name="Ensembl"/>
        </authorList>
    </citation>
    <scope>IDENTIFICATION</scope>
</reference>
<gene>
    <name evidence="2" type="primary">FAAP20</name>
</gene>
<dbReference type="AlphaFoldDB" id="A0A8C8XF96"/>
<dbReference type="Proteomes" id="UP000694399">
    <property type="component" value="Chromosome C2"/>
</dbReference>
<proteinExistence type="predicted"/>
<organism evidence="2 3">
    <name type="scientific">Panthera leo</name>
    <name type="common">Lion</name>
    <dbReference type="NCBI Taxonomy" id="9689"/>
    <lineage>
        <taxon>Eukaryota</taxon>
        <taxon>Metazoa</taxon>
        <taxon>Chordata</taxon>
        <taxon>Craniata</taxon>
        <taxon>Vertebrata</taxon>
        <taxon>Euteleostomi</taxon>
        <taxon>Mammalia</taxon>
        <taxon>Eutheria</taxon>
        <taxon>Laurasiatheria</taxon>
        <taxon>Carnivora</taxon>
        <taxon>Feliformia</taxon>
        <taxon>Felidae</taxon>
        <taxon>Pantherinae</taxon>
        <taxon>Panthera</taxon>
    </lineage>
</organism>
<name>A0A8C8XF96_PANLE</name>
<feature type="compositionally biased region" description="Basic residues" evidence="1">
    <location>
        <begin position="1"/>
        <end position="16"/>
    </location>
</feature>